<organism evidence="1 2">
    <name type="scientific">Crenobacter caeni</name>
    <dbReference type="NCBI Taxonomy" id="2705474"/>
    <lineage>
        <taxon>Bacteria</taxon>
        <taxon>Pseudomonadati</taxon>
        <taxon>Pseudomonadota</taxon>
        <taxon>Betaproteobacteria</taxon>
        <taxon>Neisseriales</taxon>
        <taxon>Neisseriaceae</taxon>
        <taxon>Crenobacter</taxon>
    </lineage>
</organism>
<name>A0A6B2KQ69_9NEIS</name>
<gene>
    <name evidence="1" type="ORF">GZH52_05705</name>
</gene>
<comment type="caution">
    <text evidence="1">The sequence shown here is derived from an EMBL/GenBank/DDBJ whole genome shotgun (WGS) entry which is preliminary data.</text>
</comment>
<dbReference type="RefSeq" id="WP_163315522.1">
    <property type="nucleotide sequence ID" value="NZ_JAAGAA010000004.1"/>
</dbReference>
<evidence type="ECO:0008006" key="3">
    <source>
        <dbReference type="Google" id="ProtNLM"/>
    </source>
</evidence>
<proteinExistence type="predicted"/>
<protein>
    <recommendedName>
        <fullName evidence="3">GNAT family N-acetyltransferase</fullName>
    </recommendedName>
</protein>
<sequence length="63" mass="7224">MASPVHLKGEGVRRVNLGTQTADGFYLQRGFRVIHTLVPGLRWRRAANGRTVWHDLVIMRKDL</sequence>
<accession>A0A6B2KQ69</accession>
<evidence type="ECO:0000313" key="2">
    <source>
        <dbReference type="Proteomes" id="UP000482578"/>
    </source>
</evidence>
<evidence type="ECO:0000313" key="1">
    <source>
        <dbReference type="EMBL" id="NDV12290.1"/>
    </source>
</evidence>
<reference evidence="1 2" key="1">
    <citation type="submission" date="2020-02" db="EMBL/GenBank/DDBJ databases">
        <authorList>
            <person name="Yang Z."/>
        </authorList>
    </citation>
    <scope>NUCLEOTIDE SEQUENCE [LARGE SCALE GENOMIC DNA]</scope>
    <source>
        <strain evidence="1 2">HX-7-9</strain>
    </source>
</reference>
<dbReference type="EMBL" id="JAAGAA010000004">
    <property type="protein sequence ID" value="NDV12290.1"/>
    <property type="molecule type" value="Genomic_DNA"/>
</dbReference>
<dbReference type="AlphaFoldDB" id="A0A6B2KQ69"/>
<keyword evidence="2" id="KW-1185">Reference proteome</keyword>
<dbReference type="Proteomes" id="UP000482578">
    <property type="component" value="Unassembled WGS sequence"/>
</dbReference>